<organism evidence="2 3">
    <name type="scientific">Vitis vinifera</name>
    <name type="common">Grape</name>
    <dbReference type="NCBI Taxonomy" id="29760"/>
    <lineage>
        <taxon>Eukaryota</taxon>
        <taxon>Viridiplantae</taxon>
        <taxon>Streptophyta</taxon>
        <taxon>Embryophyta</taxon>
        <taxon>Tracheophyta</taxon>
        <taxon>Spermatophyta</taxon>
        <taxon>Magnoliopsida</taxon>
        <taxon>eudicotyledons</taxon>
        <taxon>Gunneridae</taxon>
        <taxon>Pentapetalae</taxon>
        <taxon>rosids</taxon>
        <taxon>Vitales</taxon>
        <taxon>Vitaceae</taxon>
        <taxon>Viteae</taxon>
        <taxon>Vitis</taxon>
    </lineage>
</organism>
<reference evidence="2 3" key="1">
    <citation type="journal article" date="2023" name="Hortic Res">
        <title>The complete reference genome for grapevine (Vitis vinifera L.) genetics and breeding.</title>
        <authorList>
            <person name="Shi X."/>
            <person name="Cao S."/>
            <person name="Wang X."/>
            <person name="Huang S."/>
            <person name="Wang Y."/>
            <person name="Liu Z."/>
            <person name="Liu W."/>
            <person name="Leng X."/>
            <person name="Peng Y."/>
            <person name="Wang N."/>
            <person name="Wang Y."/>
            <person name="Ma Z."/>
            <person name="Xu X."/>
            <person name="Zhang F."/>
            <person name="Xue H."/>
            <person name="Zhong H."/>
            <person name="Wang Y."/>
            <person name="Zhang K."/>
            <person name="Velt A."/>
            <person name="Avia K."/>
            <person name="Holtgrawe D."/>
            <person name="Grimplet J."/>
            <person name="Matus J.T."/>
            <person name="Ware D."/>
            <person name="Wu X."/>
            <person name="Wang H."/>
            <person name="Liu C."/>
            <person name="Fang Y."/>
            <person name="Rustenholz C."/>
            <person name="Cheng Z."/>
            <person name="Xiao H."/>
            <person name="Zhou Y."/>
        </authorList>
    </citation>
    <scope>NUCLEOTIDE SEQUENCE [LARGE SCALE GENOMIC DNA]</scope>
    <source>
        <strain evidence="3">cv. Pinot noir / PN40024</strain>
        <tissue evidence="2">Leaf</tissue>
    </source>
</reference>
<feature type="region of interest" description="Disordered" evidence="1">
    <location>
        <begin position="1"/>
        <end position="22"/>
    </location>
</feature>
<evidence type="ECO:0000313" key="2">
    <source>
        <dbReference type="EMBL" id="WKA09148.1"/>
    </source>
</evidence>
<accession>A0ABY9DPZ0</accession>
<dbReference type="EMBL" id="CP126664">
    <property type="protein sequence ID" value="WKA09148.1"/>
    <property type="molecule type" value="Genomic_DNA"/>
</dbReference>
<proteinExistence type="predicted"/>
<evidence type="ECO:0000256" key="1">
    <source>
        <dbReference type="SAM" id="MobiDB-lite"/>
    </source>
</evidence>
<protein>
    <recommendedName>
        <fullName evidence="4">INO80 complex subunit B-like conserved region domain-containing protein</fullName>
    </recommendedName>
</protein>
<gene>
    <name evidence="2" type="ORF">VitviT2T_026822</name>
</gene>
<name>A0ABY9DPZ0_VITVI</name>
<evidence type="ECO:0008006" key="4">
    <source>
        <dbReference type="Google" id="ProtNLM"/>
    </source>
</evidence>
<evidence type="ECO:0000313" key="3">
    <source>
        <dbReference type="Proteomes" id="UP001227230"/>
    </source>
</evidence>
<dbReference type="Proteomes" id="UP001227230">
    <property type="component" value="Chromosome 17"/>
</dbReference>
<keyword evidence="3" id="KW-1185">Reference proteome</keyword>
<sequence length="234" mass="25344">MDKTLDDANIQTDRDVSMEVHSKGSSSAFGGCMSSVQEKGSVDKETMFVLVESSNSSLSIARGLSTSKGVSRSCSLELSQSQNLTSLVKDLDSTCGVSGRANPSIEERRCKIFNPNAARGSGTPDGDGAERRAEINRLNKLLEEERISVDSKRKKAEAEKSKVTEAWKIVKAEKGKHNPIVLNNPSKFPKLFYQTPAKELACKAYNPSGWAGVAARAVCSSFNRTGHVIKRLST</sequence>